<reference evidence="1 2" key="1">
    <citation type="submission" date="2015-01" db="EMBL/GenBank/DDBJ databases">
        <title>Draft genome of Anoxybacillus thermarum strain AF/04.</title>
        <authorList>
            <person name="Poli A."/>
            <person name="Nicolaus B."/>
            <person name="Chan K.-G."/>
            <person name="Kahar U.M."/>
            <person name="Yaakob A.S."/>
            <person name="Chan C.S."/>
            <person name="Goh K.M."/>
        </authorList>
    </citation>
    <scope>NUCLEOTIDE SEQUENCE [LARGE SCALE GENOMIC DNA]</scope>
    <source>
        <strain evidence="1 2">AF/04</strain>
    </source>
</reference>
<keyword evidence="2" id="KW-1185">Reference proteome</keyword>
<dbReference type="AlphaFoldDB" id="A0A0D0RYY3"/>
<name>A0A0D0RYY3_9BACL</name>
<evidence type="ECO:0000313" key="2">
    <source>
        <dbReference type="Proteomes" id="UP000032102"/>
    </source>
</evidence>
<dbReference type="EMBL" id="JXTH01000041">
    <property type="protein sequence ID" value="KIQ93871.1"/>
    <property type="molecule type" value="Genomic_DNA"/>
</dbReference>
<dbReference type="RefSeq" id="WP_161792577.1">
    <property type="nucleotide sequence ID" value="NZ_JXTH01000041.1"/>
</dbReference>
<dbReference type="Proteomes" id="UP000032102">
    <property type="component" value="Unassembled WGS sequence"/>
</dbReference>
<evidence type="ECO:0000313" key="1">
    <source>
        <dbReference type="EMBL" id="KIQ93871.1"/>
    </source>
</evidence>
<comment type="caution">
    <text evidence="1">The sequence shown here is derived from an EMBL/GenBank/DDBJ whole genome shotgun (WGS) entry which is preliminary data.</text>
</comment>
<proteinExistence type="predicted"/>
<organism evidence="1 2">
    <name type="scientific">Anoxybacillus thermarum</name>
    <dbReference type="NCBI Taxonomy" id="404937"/>
    <lineage>
        <taxon>Bacteria</taxon>
        <taxon>Bacillati</taxon>
        <taxon>Bacillota</taxon>
        <taxon>Bacilli</taxon>
        <taxon>Bacillales</taxon>
        <taxon>Anoxybacillaceae</taxon>
        <taxon>Anoxybacillus</taxon>
    </lineage>
</organism>
<sequence>MRNLKVNVSWHVIAETDGCMVVGFCVDGRLAAIVSGESNDLYEKMKNFFLDKE</sequence>
<accession>A0A0D0RYY3</accession>
<gene>
    <name evidence="1" type="ORF">LH47_02021</name>
</gene>
<dbReference type="PATRIC" id="fig|404937.3.peg.2145"/>
<protein>
    <submittedName>
        <fullName evidence="1">Uncharacterized protein</fullName>
    </submittedName>
</protein>